<accession>M0ADE1</accession>
<dbReference type="EMBL" id="AOIL01000013">
    <property type="protein sequence ID" value="ELY95373.1"/>
    <property type="molecule type" value="Genomic_DNA"/>
</dbReference>
<keyword evidence="1" id="KW-0472">Membrane</keyword>
<reference evidence="2 3" key="1">
    <citation type="journal article" date="2014" name="PLoS Genet.">
        <title>Phylogenetically driven sequencing of extremely halophilic archaea reveals strategies for static and dynamic osmo-response.</title>
        <authorList>
            <person name="Becker E.A."/>
            <person name="Seitzer P.M."/>
            <person name="Tritt A."/>
            <person name="Larsen D."/>
            <person name="Krusor M."/>
            <person name="Yao A.I."/>
            <person name="Wu D."/>
            <person name="Madern D."/>
            <person name="Eisen J.A."/>
            <person name="Darling A.E."/>
            <person name="Facciotti M.T."/>
        </authorList>
    </citation>
    <scope>NUCLEOTIDE SEQUENCE [LARGE SCALE GENOMIC DNA]</scope>
    <source>
        <strain evidence="2 3">DSM 12281</strain>
    </source>
</reference>
<feature type="transmembrane region" description="Helical" evidence="1">
    <location>
        <begin position="54"/>
        <end position="76"/>
    </location>
</feature>
<evidence type="ECO:0000313" key="3">
    <source>
        <dbReference type="Proteomes" id="UP000011648"/>
    </source>
</evidence>
<dbReference type="AlphaFoldDB" id="M0ADE1"/>
<evidence type="ECO:0000256" key="1">
    <source>
        <dbReference type="SAM" id="Phobius"/>
    </source>
</evidence>
<name>M0ADE1_9EURY</name>
<dbReference type="Proteomes" id="UP000011648">
    <property type="component" value="Unassembled WGS sequence"/>
</dbReference>
<keyword evidence="1" id="KW-0812">Transmembrane</keyword>
<dbReference type="STRING" id="1230458.C484_03760"/>
<comment type="caution">
    <text evidence="2">The sequence shown here is derived from an EMBL/GenBank/DDBJ whole genome shotgun (WGS) entry which is preliminary data.</text>
</comment>
<keyword evidence="1" id="KW-1133">Transmembrane helix</keyword>
<gene>
    <name evidence="2" type="ORF">C484_03760</name>
</gene>
<organism evidence="2 3">
    <name type="scientific">Natrialba taiwanensis DSM 12281</name>
    <dbReference type="NCBI Taxonomy" id="1230458"/>
    <lineage>
        <taxon>Archaea</taxon>
        <taxon>Methanobacteriati</taxon>
        <taxon>Methanobacteriota</taxon>
        <taxon>Stenosarchaea group</taxon>
        <taxon>Halobacteria</taxon>
        <taxon>Halobacteriales</taxon>
        <taxon>Natrialbaceae</taxon>
        <taxon>Natrialba</taxon>
    </lineage>
</organism>
<evidence type="ECO:0000313" key="2">
    <source>
        <dbReference type="EMBL" id="ELY95373.1"/>
    </source>
</evidence>
<sequence length="82" mass="8969">MKTSIKRVALSRIRSSYATADQWLREHALVWWLLLAIVPGGAYAGAEALLNDGSLSRVLTLGVLFGVTFATVTVLLQRLRQG</sequence>
<proteinExistence type="predicted"/>
<protein>
    <submittedName>
        <fullName evidence="2">Uncharacterized protein</fullName>
    </submittedName>
</protein>
<keyword evidence="3" id="KW-1185">Reference proteome</keyword>